<dbReference type="InterPro" id="IPR041479">
    <property type="entry name" value="TetR_CgmR_C"/>
</dbReference>
<keyword evidence="2 4" id="KW-0238">DNA-binding</keyword>
<feature type="DNA-binding region" description="H-T-H motif" evidence="4">
    <location>
        <begin position="42"/>
        <end position="61"/>
    </location>
</feature>
<proteinExistence type="predicted"/>
<evidence type="ECO:0000259" key="5">
    <source>
        <dbReference type="PROSITE" id="PS50977"/>
    </source>
</evidence>
<evidence type="ECO:0000256" key="4">
    <source>
        <dbReference type="PROSITE-ProRule" id="PRU00335"/>
    </source>
</evidence>
<accession>A0ABM6FNC3</accession>
<dbReference type="EMBL" id="CP015970">
    <property type="protein sequence ID" value="AOZ47714.1"/>
    <property type="molecule type" value="Genomic_DNA"/>
</dbReference>
<name>A0ABM6FNC3_9ACTN</name>
<dbReference type="PANTHER" id="PTHR30055">
    <property type="entry name" value="HTH-TYPE TRANSCRIPTIONAL REGULATOR RUTR"/>
    <property type="match status" value="1"/>
</dbReference>
<evidence type="ECO:0000256" key="1">
    <source>
        <dbReference type="ARBA" id="ARBA00023015"/>
    </source>
</evidence>
<keyword evidence="7" id="KW-1185">Reference proteome</keyword>
<dbReference type="InterPro" id="IPR050109">
    <property type="entry name" value="HTH-type_TetR-like_transc_reg"/>
</dbReference>
<feature type="domain" description="HTH tetR-type" evidence="5">
    <location>
        <begin position="20"/>
        <end position="79"/>
    </location>
</feature>
<evidence type="ECO:0000256" key="3">
    <source>
        <dbReference type="ARBA" id="ARBA00023163"/>
    </source>
</evidence>
<dbReference type="Gene3D" id="1.10.357.10">
    <property type="entry name" value="Tetracycline Repressor, domain 2"/>
    <property type="match status" value="1"/>
</dbReference>
<dbReference type="InterPro" id="IPR001647">
    <property type="entry name" value="HTH_TetR"/>
</dbReference>
<organism evidence="6 7">
    <name type="scientific">Acidipropionibacterium acidipropionici</name>
    <dbReference type="NCBI Taxonomy" id="1748"/>
    <lineage>
        <taxon>Bacteria</taxon>
        <taxon>Bacillati</taxon>
        <taxon>Actinomycetota</taxon>
        <taxon>Actinomycetes</taxon>
        <taxon>Propionibacteriales</taxon>
        <taxon>Propionibacteriaceae</taxon>
        <taxon>Acidipropionibacterium</taxon>
    </lineage>
</organism>
<reference evidence="6 7" key="1">
    <citation type="journal article" date="2016" name="Plant Dis.">
        <title>Improved production of propionic acid using genome shuffling.</title>
        <authorList>
            <person name="Luna-Flores C.H."/>
            <person name="Palfreyman R.W."/>
            <person name="Kromer J.O."/>
            <person name="Nielsen L.K."/>
            <person name="Marcellin E."/>
        </authorList>
    </citation>
    <scope>NUCLEOTIDE SEQUENCE [LARGE SCALE GENOMIC DNA]</scope>
    <source>
        <strain evidence="6 7">F3E8</strain>
    </source>
</reference>
<evidence type="ECO:0000256" key="2">
    <source>
        <dbReference type="ARBA" id="ARBA00023125"/>
    </source>
</evidence>
<dbReference type="PANTHER" id="PTHR30055:SF234">
    <property type="entry name" value="HTH-TYPE TRANSCRIPTIONAL REGULATOR BETI"/>
    <property type="match status" value="1"/>
</dbReference>
<dbReference type="Proteomes" id="UP000178666">
    <property type="component" value="Chromosome"/>
</dbReference>
<evidence type="ECO:0000313" key="6">
    <source>
        <dbReference type="EMBL" id="AOZ47714.1"/>
    </source>
</evidence>
<gene>
    <name evidence="6" type="ORF">A8L58_14680</name>
</gene>
<keyword evidence="1" id="KW-0805">Transcription regulation</keyword>
<dbReference type="PROSITE" id="PS50977">
    <property type="entry name" value="HTH_TETR_2"/>
    <property type="match status" value="1"/>
</dbReference>
<evidence type="ECO:0000313" key="7">
    <source>
        <dbReference type="Proteomes" id="UP000178666"/>
    </source>
</evidence>
<dbReference type="Pfam" id="PF00440">
    <property type="entry name" value="TetR_N"/>
    <property type="match status" value="1"/>
</dbReference>
<dbReference type="Pfam" id="PF17937">
    <property type="entry name" value="TetR_C_28"/>
    <property type="match status" value="1"/>
</dbReference>
<protein>
    <recommendedName>
        <fullName evidence="5">HTH tetR-type domain-containing protein</fullName>
    </recommendedName>
</protein>
<keyword evidence="3" id="KW-0804">Transcription</keyword>
<dbReference type="PRINTS" id="PR00455">
    <property type="entry name" value="HTHTETR"/>
</dbReference>
<dbReference type="InterPro" id="IPR009057">
    <property type="entry name" value="Homeodomain-like_sf"/>
</dbReference>
<sequence length="197" mass="21929">MPQTRWRWRGCVPAGGRSPEDTRDAILEAARRLFLTDGLQVTLARVASEAGVSKGGLIYHFGSKEDLVTALAVRMVHEFRHEVEERVEADDAGPGRLVRAYVRVSVDPAADQTLAQERQALEVILGTVAEVHEIWRADSRWWKDALATDGLPELTRDLVIAAADGVWATVEWGDPYPPGRTEALRDRLLALTHEWGE</sequence>
<dbReference type="SUPFAM" id="SSF46689">
    <property type="entry name" value="Homeodomain-like"/>
    <property type="match status" value="1"/>
</dbReference>